<dbReference type="SUPFAM" id="SSF48576">
    <property type="entry name" value="Terpenoid synthases"/>
    <property type="match status" value="1"/>
</dbReference>
<keyword evidence="4" id="KW-0460">Magnesium</keyword>
<dbReference type="Gene3D" id="1.10.600.10">
    <property type="entry name" value="Farnesyl Diphosphate Synthase"/>
    <property type="match status" value="1"/>
</dbReference>
<reference evidence="6 7" key="1">
    <citation type="submission" date="2017-12" db="EMBL/GenBank/DDBJ databases">
        <authorList>
            <person name="Pombert J.-F."/>
            <person name="Haag K.L."/>
            <person name="Ebert D."/>
        </authorList>
    </citation>
    <scope>NUCLEOTIDE SEQUENCE [LARGE SCALE GENOMIC DNA]</scope>
    <source>
        <strain evidence="6">IL-BN-2</strain>
    </source>
</reference>
<keyword evidence="2 5" id="KW-0808">Transferase</keyword>
<dbReference type="InterPro" id="IPR039702">
    <property type="entry name" value="FPS1-like"/>
</dbReference>
<evidence type="ECO:0000256" key="1">
    <source>
        <dbReference type="ARBA" id="ARBA00001946"/>
    </source>
</evidence>
<dbReference type="SFLD" id="SFLDS00005">
    <property type="entry name" value="Isoprenoid_Synthase_Type_I"/>
    <property type="match status" value="1"/>
</dbReference>
<evidence type="ECO:0000256" key="5">
    <source>
        <dbReference type="RuleBase" id="RU004466"/>
    </source>
</evidence>
<accession>A0A4Q9L5E3</accession>
<evidence type="ECO:0000256" key="2">
    <source>
        <dbReference type="ARBA" id="ARBA00022679"/>
    </source>
</evidence>
<dbReference type="PROSITE" id="PS00723">
    <property type="entry name" value="POLYPRENYL_SYNTHASE_1"/>
    <property type="match status" value="1"/>
</dbReference>
<evidence type="ECO:0000313" key="6">
    <source>
        <dbReference type="EMBL" id="TBU02446.1"/>
    </source>
</evidence>
<dbReference type="InterPro" id="IPR000092">
    <property type="entry name" value="Polyprenyl_synt"/>
</dbReference>
<dbReference type="GO" id="GO:0004161">
    <property type="term" value="F:dimethylallyltranstransferase activity"/>
    <property type="evidence" value="ECO:0007669"/>
    <property type="project" value="TreeGrafter"/>
</dbReference>
<dbReference type="GO" id="GO:0004337">
    <property type="term" value="F:(2E,6E)-farnesyl diphosphate synthase activity"/>
    <property type="evidence" value="ECO:0007669"/>
    <property type="project" value="TreeGrafter"/>
</dbReference>
<evidence type="ECO:0000313" key="7">
    <source>
        <dbReference type="Proteomes" id="UP000293045"/>
    </source>
</evidence>
<protein>
    <submittedName>
        <fullName evidence="6">Farnesyl pyrophosphate synthetase</fullName>
    </submittedName>
</protein>
<dbReference type="PANTHER" id="PTHR11525:SF0">
    <property type="entry name" value="FARNESYL PYROPHOSPHATE SYNTHASE"/>
    <property type="match status" value="1"/>
</dbReference>
<dbReference type="InterPro" id="IPR033749">
    <property type="entry name" value="Polyprenyl_synt_CS"/>
</dbReference>
<keyword evidence="3" id="KW-0479">Metal-binding</keyword>
<dbReference type="Proteomes" id="UP000293045">
    <property type="component" value="Unassembled WGS sequence"/>
</dbReference>
<dbReference type="PANTHER" id="PTHR11525">
    <property type="entry name" value="FARNESYL-PYROPHOSPHATE SYNTHETASE"/>
    <property type="match status" value="1"/>
</dbReference>
<organism evidence="6 7">
    <name type="scientific">Hamiltosporidium magnivora</name>
    <dbReference type="NCBI Taxonomy" id="148818"/>
    <lineage>
        <taxon>Eukaryota</taxon>
        <taxon>Fungi</taxon>
        <taxon>Fungi incertae sedis</taxon>
        <taxon>Microsporidia</taxon>
        <taxon>Dubosqiidae</taxon>
        <taxon>Hamiltosporidium</taxon>
    </lineage>
</organism>
<proteinExistence type="inferred from homology"/>
<evidence type="ECO:0000256" key="3">
    <source>
        <dbReference type="ARBA" id="ARBA00022723"/>
    </source>
</evidence>
<comment type="cofactor">
    <cofactor evidence="1">
        <name>Mg(2+)</name>
        <dbReference type="ChEBI" id="CHEBI:18420"/>
    </cofactor>
</comment>
<name>A0A4Q9L5E3_9MICR</name>
<dbReference type="VEuPathDB" id="MicrosporidiaDB:CWI36_0174p0020"/>
<dbReference type="Pfam" id="PF00348">
    <property type="entry name" value="polyprenyl_synt"/>
    <property type="match status" value="1"/>
</dbReference>
<evidence type="ECO:0000256" key="4">
    <source>
        <dbReference type="ARBA" id="ARBA00022842"/>
    </source>
</evidence>
<dbReference type="GO" id="GO:0045337">
    <property type="term" value="P:farnesyl diphosphate biosynthetic process"/>
    <property type="evidence" value="ECO:0007669"/>
    <property type="project" value="TreeGrafter"/>
</dbReference>
<sequence>MFEINIEKFKESMLSILKEIEHTDTHCITRLLNIIDKTFIGAKSYRFYTFLNTLKELGHTIDDNSKVVGFCIEVLQTALIISDDIIDNSEIRRGHPCWYKLVGLNAHKDAIFLLLLIKKILKKYSLNSKSYTNLLKVYENVLLKTILGELHDVLPTQCTDFENIKKVYSIQNYKTMVIAKTAYYTIYLPIYMAYIYSDKVPPKNLLPFSEIMGIFMQFKDDYLNFFPEKTKKTSNDLQECKLTWYLSHLVEESKNENDKILILQYFQTKDENIVLPFIKKRLELFEEESEVFLSQARRYLDEETRKIYKFCIELFENK</sequence>
<dbReference type="GO" id="GO:0046872">
    <property type="term" value="F:metal ion binding"/>
    <property type="evidence" value="ECO:0007669"/>
    <property type="project" value="UniProtKB-KW"/>
</dbReference>
<dbReference type="AlphaFoldDB" id="A0A4Q9L5E3"/>
<dbReference type="GO" id="GO:0005737">
    <property type="term" value="C:cytoplasm"/>
    <property type="evidence" value="ECO:0007669"/>
    <property type="project" value="TreeGrafter"/>
</dbReference>
<dbReference type="InterPro" id="IPR008949">
    <property type="entry name" value="Isoprenoid_synthase_dom_sf"/>
</dbReference>
<gene>
    <name evidence="6" type="ORF">CWI39_1156p0020</name>
</gene>
<dbReference type="EMBL" id="PIXR01001156">
    <property type="protein sequence ID" value="TBU02446.1"/>
    <property type="molecule type" value="Genomic_DNA"/>
</dbReference>
<comment type="caution">
    <text evidence="6">The sequence shown here is derived from an EMBL/GenBank/DDBJ whole genome shotgun (WGS) entry which is preliminary data.</text>
</comment>
<comment type="similarity">
    <text evidence="5">Belongs to the FPP/GGPP synthase family.</text>
</comment>
<dbReference type="VEuPathDB" id="MicrosporidiaDB:CWI39_1156p0020"/>